<sequence>MLTFIRGAGDLATGIALRLHRAGISVVMADIAEPTCIRRTVAFSEAIRCGSARVEDVRSSLGATPDELRAIVERGEVAVAVDPNAELVADLAPDAVVDAILAKRNLGTTMDMAPIVIGVGPGFTAGEDCHAAVETKRGHYLGRVLYTGSPIANTGVPGIIAGVGAKRVLRSPADGPFECVREIGDIVTAGEVVGRVAGEPMLATIDGVLRGLLAPGVPAFKGMKAGDIDPRGDVSFVKTVSDKATAVGGGVLEALCHFRA</sequence>
<name>A0A921LRV2_9ACTN</name>
<dbReference type="EMBL" id="DYVF01000050">
    <property type="protein sequence ID" value="HJG31437.1"/>
    <property type="molecule type" value="Genomic_DNA"/>
</dbReference>
<comment type="caution">
    <text evidence="1">The sequence shown here is derived from an EMBL/GenBank/DDBJ whole genome shotgun (WGS) entry which is preliminary data.</text>
</comment>
<proteinExistence type="predicted"/>
<accession>A0A921LRV2</accession>
<gene>
    <name evidence="1" type="ORF">K8U80_08600</name>
</gene>
<organism evidence="1 2">
    <name type="scientific">Collinsella ihumii</name>
    <dbReference type="NCBI Taxonomy" id="1720204"/>
    <lineage>
        <taxon>Bacteria</taxon>
        <taxon>Bacillati</taxon>
        <taxon>Actinomycetota</taxon>
        <taxon>Coriobacteriia</taxon>
        <taxon>Coriobacteriales</taxon>
        <taxon>Coriobacteriaceae</taxon>
        <taxon>Collinsella</taxon>
    </lineage>
</organism>
<dbReference type="Proteomes" id="UP000746751">
    <property type="component" value="Unassembled WGS sequence"/>
</dbReference>
<dbReference type="InterPro" id="IPR017695">
    <property type="entry name" value="Se-dep_Mo_hydrolase_YqeB"/>
</dbReference>
<dbReference type="NCBIfam" id="TIGR03309">
    <property type="entry name" value="matur_yqeB"/>
    <property type="match status" value="1"/>
</dbReference>
<dbReference type="AlphaFoldDB" id="A0A921LRV2"/>
<evidence type="ECO:0000313" key="1">
    <source>
        <dbReference type="EMBL" id="HJG31437.1"/>
    </source>
</evidence>
<evidence type="ECO:0000313" key="2">
    <source>
        <dbReference type="Proteomes" id="UP000746751"/>
    </source>
</evidence>
<protein>
    <submittedName>
        <fullName evidence="1">EF2563 family selenium-dependent molybdenum hydroxylase system protein</fullName>
    </submittedName>
</protein>
<reference evidence="1" key="1">
    <citation type="journal article" date="2021" name="PeerJ">
        <title>Extensive microbial diversity within the chicken gut microbiome revealed by metagenomics and culture.</title>
        <authorList>
            <person name="Gilroy R."/>
            <person name="Ravi A."/>
            <person name="Getino M."/>
            <person name="Pursley I."/>
            <person name="Horton D.L."/>
            <person name="Alikhan N.F."/>
            <person name="Baker D."/>
            <person name="Gharbi K."/>
            <person name="Hall N."/>
            <person name="Watson M."/>
            <person name="Adriaenssens E.M."/>
            <person name="Foster-Nyarko E."/>
            <person name="Jarju S."/>
            <person name="Secka A."/>
            <person name="Antonio M."/>
            <person name="Oren A."/>
            <person name="Chaudhuri R.R."/>
            <person name="La Ragione R."/>
            <person name="Hildebrand F."/>
            <person name="Pallen M.J."/>
        </authorList>
    </citation>
    <scope>NUCLEOTIDE SEQUENCE</scope>
    <source>
        <strain evidence="1">ChiGjej2B2-7701</strain>
    </source>
</reference>
<reference evidence="1" key="2">
    <citation type="submission" date="2021-09" db="EMBL/GenBank/DDBJ databases">
        <authorList>
            <person name="Gilroy R."/>
        </authorList>
    </citation>
    <scope>NUCLEOTIDE SEQUENCE</scope>
    <source>
        <strain evidence="1">ChiGjej2B2-7701</strain>
    </source>
</reference>